<comment type="subcellular location">
    <subcellularLocation>
        <location evidence="5">Secreted</location>
    </subcellularLocation>
    <subcellularLocation>
        <location evidence="5">Bacterial flagellum</location>
    </subcellularLocation>
</comment>
<comment type="caution">
    <text evidence="8">The sequence shown here is derived from an EMBL/GenBank/DDBJ whole genome shotgun (WGS) entry which is preliminary data.</text>
</comment>
<evidence type="ECO:0000259" key="7">
    <source>
        <dbReference type="Pfam" id="PF07195"/>
    </source>
</evidence>
<dbReference type="InterPro" id="IPR040026">
    <property type="entry name" value="FliD"/>
</dbReference>
<accession>A0ABW5Y5R6</accession>
<name>A0ABW5Y5R6_9BACL</name>
<keyword evidence="3 5" id="KW-0175">Coiled coil</keyword>
<comment type="function">
    <text evidence="5">Required for morphogenesis and for the elongation of the flagellar filament by facilitating polymerization of the flagellin monomers at the tip of growing filament. Forms a capping structure, which prevents flagellin subunits (transported through the central channel of the flagellum) from leaking out without polymerization at the distal end.</text>
</comment>
<keyword evidence="4 5" id="KW-0975">Bacterial flagellum</keyword>
<keyword evidence="9" id="KW-1185">Reference proteome</keyword>
<gene>
    <name evidence="8" type="primary">fliD</name>
    <name evidence="8" type="ORF">ACFSY7_19260</name>
</gene>
<dbReference type="PANTHER" id="PTHR30288:SF0">
    <property type="entry name" value="FLAGELLAR HOOK-ASSOCIATED PROTEIN 2"/>
    <property type="match status" value="1"/>
</dbReference>
<evidence type="ECO:0000313" key="9">
    <source>
        <dbReference type="Proteomes" id="UP001597568"/>
    </source>
</evidence>
<dbReference type="Pfam" id="PF02465">
    <property type="entry name" value="FliD_N"/>
    <property type="match status" value="1"/>
</dbReference>
<evidence type="ECO:0000259" key="6">
    <source>
        <dbReference type="Pfam" id="PF02465"/>
    </source>
</evidence>
<dbReference type="EMBL" id="JBHUOR010000142">
    <property type="protein sequence ID" value="MFD2870640.1"/>
    <property type="molecule type" value="Genomic_DNA"/>
</dbReference>
<keyword evidence="8" id="KW-0966">Cell projection</keyword>
<feature type="coiled-coil region" evidence="5">
    <location>
        <begin position="36"/>
        <end position="67"/>
    </location>
</feature>
<dbReference type="Proteomes" id="UP001597568">
    <property type="component" value="Unassembled WGS sequence"/>
</dbReference>
<reference evidence="9" key="1">
    <citation type="journal article" date="2019" name="Int. J. Syst. Evol. Microbiol.">
        <title>The Global Catalogue of Microorganisms (GCM) 10K type strain sequencing project: providing services to taxonomists for standard genome sequencing and annotation.</title>
        <authorList>
            <consortium name="The Broad Institute Genomics Platform"/>
            <consortium name="The Broad Institute Genome Sequencing Center for Infectious Disease"/>
            <person name="Wu L."/>
            <person name="Ma J."/>
        </authorList>
    </citation>
    <scope>NUCLEOTIDE SEQUENCE [LARGE SCALE GENOMIC DNA]</scope>
    <source>
        <strain evidence="9">KCTC 33522</strain>
    </source>
</reference>
<dbReference type="RefSeq" id="WP_380149270.1">
    <property type="nucleotide sequence ID" value="NZ_JBHUOR010000142.1"/>
</dbReference>
<comment type="subunit">
    <text evidence="2 5">Homopentamer.</text>
</comment>
<organism evidence="8 9">
    <name type="scientific">Kurthia populi</name>
    <dbReference type="NCBI Taxonomy" id="1562132"/>
    <lineage>
        <taxon>Bacteria</taxon>
        <taxon>Bacillati</taxon>
        <taxon>Bacillota</taxon>
        <taxon>Bacilli</taxon>
        <taxon>Bacillales</taxon>
        <taxon>Caryophanaceae</taxon>
        <taxon>Kurthia</taxon>
    </lineage>
</organism>
<dbReference type="InterPro" id="IPR003481">
    <property type="entry name" value="FliD_N"/>
</dbReference>
<keyword evidence="8" id="KW-0282">Flagellum</keyword>
<evidence type="ECO:0000256" key="4">
    <source>
        <dbReference type="ARBA" id="ARBA00023143"/>
    </source>
</evidence>
<dbReference type="InterPro" id="IPR010809">
    <property type="entry name" value="FliD_C"/>
</dbReference>
<dbReference type="PANTHER" id="PTHR30288">
    <property type="entry name" value="FLAGELLAR CAP/ASSEMBLY PROTEIN FLID"/>
    <property type="match status" value="1"/>
</dbReference>
<evidence type="ECO:0000313" key="8">
    <source>
        <dbReference type="EMBL" id="MFD2870640.1"/>
    </source>
</evidence>
<evidence type="ECO:0000256" key="2">
    <source>
        <dbReference type="ARBA" id="ARBA00011255"/>
    </source>
</evidence>
<sequence length="502" mass="54430">MSPVNNATSSQLAYSYLQSKNKISGLVSGMDIESIMEKLMKAESSQMEKLQQQKQKYEWRRDAYREVNTTLETFRSNTFDNFGLSKNWNIRNVSNSSPSSVNISAGNDATGNLTISKAEKAQAAQSVSKENTNISGSTKISDLLGVAEGSFNMSSVGEKGTLSNVAEVKYTSEDTVDSLVAKINSSKAGVTAIFANGKFSITANNTGRATDSAADIAVVGDNNQLFEKLGFTTNGATDFGLAQGKNATATINGVDISSNTNKFNVAGYNLELTANISSDVTISSTADTDGAVKKVKDFITTYNDLIKTLNEKTTEKKNIGYEPLTDAQKAEMSEKEIEKWEETAKKGLLKGDSNLRNVLSDLRSTLYSTDKDKLTLASIGVSTTSTYTDGGQLQLDEEKLKAALEKDPDILSKVFTGDTGVISTMRDSSKQAIDNIKNVAGSTLSTSEKTYSIGRDISNLTDKIENWKDRLKGIEDRYWKQFSAMETAIQKANSQSSIFMQG</sequence>
<evidence type="ECO:0000256" key="1">
    <source>
        <dbReference type="ARBA" id="ARBA00009764"/>
    </source>
</evidence>
<feature type="domain" description="Flagellar hook-associated protein 2 N-terminal" evidence="6">
    <location>
        <begin position="28"/>
        <end position="123"/>
    </location>
</feature>
<evidence type="ECO:0000256" key="5">
    <source>
        <dbReference type="RuleBase" id="RU362066"/>
    </source>
</evidence>
<protein>
    <recommendedName>
        <fullName evidence="5">Flagellar hook-associated protein 2</fullName>
        <shortName evidence="5">HAP2</shortName>
    </recommendedName>
    <alternativeName>
        <fullName evidence="5">Flagellar cap protein</fullName>
    </alternativeName>
</protein>
<comment type="similarity">
    <text evidence="1 5">Belongs to the FliD family.</text>
</comment>
<dbReference type="Pfam" id="PF07195">
    <property type="entry name" value="FliD_C"/>
    <property type="match status" value="1"/>
</dbReference>
<keyword evidence="5" id="KW-0964">Secreted</keyword>
<keyword evidence="8" id="KW-0969">Cilium</keyword>
<evidence type="ECO:0000256" key="3">
    <source>
        <dbReference type="ARBA" id="ARBA00023054"/>
    </source>
</evidence>
<feature type="domain" description="Flagellar hook-associated protein 2 C-terminal" evidence="7">
    <location>
        <begin position="244"/>
        <end position="494"/>
    </location>
</feature>
<proteinExistence type="inferred from homology"/>